<dbReference type="EMBL" id="CM039426">
    <property type="protein sequence ID" value="KAI4357233.1"/>
    <property type="molecule type" value="Genomic_DNA"/>
</dbReference>
<organism evidence="1 2">
    <name type="scientific">Bauhinia variegata</name>
    <name type="common">Purple orchid tree</name>
    <name type="synonym">Phanera variegata</name>
    <dbReference type="NCBI Taxonomy" id="167791"/>
    <lineage>
        <taxon>Eukaryota</taxon>
        <taxon>Viridiplantae</taxon>
        <taxon>Streptophyta</taxon>
        <taxon>Embryophyta</taxon>
        <taxon>Tracheophyta</taxon>
        <taxon>Spermatophyta</taxon>
        <taxon>Magnoliopsida</taxon>
        <taxon>eudicotyledons</taxon>
        <taxon>Gunneridae</taxon>
        <taxon>Pentapetalae</taxon>
        <taxon>rosids</taxon>
        <taxon>fabids</taxon>
        <taxon>Fabales</taxon>
        <taxon>Fabaceae</taxon>
        <taxon>Cercidoideae</taxon>
        <taxon>Cercideae</taxon>
        <taxon>Bauhiniinae</taxon>
        <taxon>Bauhinia</taxon>
    </lineage>
</organism>
<evidence type="ECO:0000313" key="2">
    <source>
        <dbReference type="Proteomes" id="UP000828941"/>
    </source>
</evidence>
<comment type="caution">
    <text evidence="1">The sequence shown here is derived from an EMBL/GenBank/DDBJ whole genome shotgun (WGS) entry which is preliminary data.</text>
</comment>
<gene>
    <name evidence="1" type="ORF">L6164_001194</name>
</gene>
<protein>
    <submittedName>
        <fullName evidence="1">Uncharacterized protein</fullName>
    </submittedName>
</protein>
<sequence length="157" mass="18117">MTLYAVSLNEQNLVLTSISYFGVIVEIWKVNYTKFRLMVFKCKWVDNNSGVQTDELGFTLVDLDRAGYKDAPFIMAVRAKQMFLSLIHLMMHTFNEDNDEDDVHATQDGHHEGIWENIPQYDKSSWHIDHPNSNPSTKGVSNSQSTRKKGRHVTRLN</sequence>
<proteinExistence type="predicted"/>
<reference evidence="1 2" key="1">
    <citation type="journal article" date="2022" name="DNA Res.">
        <title>Chromosomal-level genome assembly of the orchid tree Bauhinia variegata (Leguminosae; Cercidoideae) supports the allotetraploid origin hypothesis of Bauhinia.</title>
        <authorList>
            <person name="Zhong Y."/>
            <person name="Chen Y."/>
            <person name="Zheng D."/>
            <person name="Pang J."/>
            <person name="Liu Y."/>
            <person name="Luo S."/>
            <person name="Meng S."/>
            <person name="Qian L."/>
            <person name="Wei D."/>
            <person name="Dai S."/>
            <person name="Zhou R."/>
        </authorList>
    </citation>
    <scope>NUCLEOTIDE SEQUENCE [LARGE SCALE GENOMIC DNA]</scope>
    <source>
        <strain evidence="1">BV-YZ2020</strain>
    </source>
</reference>
<accession>A0ACB9Q8R9</accession>
<keyword evidence="2" id="KW-1185">Reference proteome</keyword>
<name>A0ACB9Q8R9_BAUVA</name>
<evidence type="ECO:0000313" key="1">
    <source>
        <dbReference type="EMBL" id="KAI4357233.1"/>
    </source>
</evidence>
<dbReference type="Proteomes" id="UP000828941">
    <property type="component" value="Chromosome 1"/>
</dbReference>